<keyword evidence="1" id="KW-1133">Transmembrane helix</keyword>
<dbReference type="Proteomes" id="UP000429211">
    <property type="component" value="Unassembled WGS sequence"/>
</dbReference>
<dbReference type="RefSeq" id="WP_003837606.1">
    <property type="nucleotide sequence ID" value="NZ_BCYE01000026.1"/>
</dbReference>
<evidence type="ECO:0000256" key="1">
    <source>
        <dbReference type="SAM" id="Phobius"/>
    </source>
</evidence>
<keyword evidence="1" id="KW-0472">Membrane</keyword>
<name>A0A1V8Q6L6_9BIFI</name>
<dbReference type="AlphaFoldDB" id="A0A1V8Q6L6"/>
<reference evidence="2 3" key="1">
    <citation type="journal article" date="2019" name="Nat. Med.">
        <title>A library of human gut bacterial isolates paired with longitudinal multiomics data enables mechanistic microbiome research.</title>
        <authorList>
            <person name="Poyet M."/>
            <person name="Groussin M."/>
            <person name="Gibbons S.M."/>
            <person name="Avila-Pacheco J."/>
            <person name="Jiang X."/>
            <person name="Kearney S.M."/>
            <person name="Perrotta A.R."/>
            <person name="Berdy B."/>
            <person name="Zhao S."/>
            <person name="Lieberman T.D."/>
            <person name="Swanson P.K."/>
            <person name="Smith M."/>
            <person name="Roesemann S."/>
            <person name="Alexander J.E."/>
            <person name="Rich S.A."/>
            <person name="Livny J."/>
            <person name="Vlamakis H."/>
            <person name="Clish C."/>
            <person name="Bullock K."/>
            <person name="Deik A."/>
            <person name="Scott J."/>
            <person name="Pierce K.A."/>
            <person name="Xavier R.J."/>
            <person name="Alm E.J."/>
        </authorList>
    </citation>
    <scope>NUCLEOTIDE SEQUENCE [LARGE SCALE GENOMIC DNA]</scope>
    <source>
        <strain evidence="2 3">BIOML-A2</strain>
    </source>
</reference>
<comment type="caution">
    <text evidence="2">The sequence shown here is derived from an EMBL/GenBank/DDBJ whole genome shotgun (WGS) entry which is preliminary data.</text>
</comment>
<accession>A0A1V8Q6L6</accession>
<proteinExistence type="predicted"/>
<organism evidence="2 3">
    <name type="scientific">Bifidobacterium dentium</name>
    <dbReference type="NCBI Taxonomy" id="1689"/>
    <lineage>
        <taxon>Bacteria</taxon>
        <taxon>Bacillati</taxon>
        <taxon>Actinomycetota</taxon>
        <taxon>Actinomycetes</taxon>
        <taxon>Bifidobacteriales</taxon>
        <taxon>Bifidobacteriaceae</taxon>
        <taxon>Bifidobacterium</taxon>
    </lineage>
</organism>
<dbReference type="GeneID" id="31605519"/>
<keyword evidence="1" id="KW-0812">Transmembrane</keyword>
<dbReference type="EMBL" id="WDPD01000016">
    <property type="protein sequence ID" value="KAB7459142.1"/>
    <property type="molecule type" value="Genomic_DNA"/>
</dbReference>
<dbReference type="InterPro" id="IPR010540">
    <property type="entry name" value="CmpB_TMEM229"/>
</dbReference>
<dbReference type="Pfam" id="PF06541">
    <property type="entry name" value="ABC_trans_CmpB"/>
    <property type="match status" value="1"/>
</dbReference>
<feature type="transmembrane region" description="Helical" evidence="1">
    <location>
        <begin position="42"/>
        <end position="60"/>
    </location>
</feature>
<protein>
    <submittedName>
        <fullName evidence="2">Putative ABC transporter permease</fullName>
    </submittedName>
</protein>
<feature type="transmembrane region" description="Helical" evidence="1">
    <location>
        <begin position="109"/>
        <end position="128"/>
    </location>
</feature>
<evidence type="ECO:0000313" key="3">
    <source>
        <dbReference type="Proteomes" id="UP000429211"/>
    </source>
</evidence>
<feature type="transmembrane region" description="Helical" evidence="1">
    <location>
        <begin position="66"/>
        <end position="88"/>
    </location>
</feature>
<evidence type="ECO:0000313" key="2">
    <source>
        <dbReference type="EMBL" id="KAB7459142.1"/>
    </source>
</evidence>
<feature type="transmembrane region" description="Helical" evidence="1">
    <location>
        <begin position="12"/>
        <end position="30"/>
    </location>
</feature>
<gene>
    <name evidence="2" type="ORF">GBB04_10245</name>
</gene>
<sequence>MRFAIEKIFLWWLFYSVVGWVWETGLNLVLRKKWVDRGILNGPLCPIYGFGAASVIVLLHDVDNPIALFLSSGMLACTLEYFSSWAIEKLFHIRLWDYTGKPFNINGRIYLNGFLAFGIGAAVVKEYVQPWVSDVLDSWQPLTLDILTIIFTLILVTDISLTLSGLLSFDNRITQLQRELAQYEARGRERFDEKFAATEARARKVLSWQQQRLIQAFPTMTSVRDSRIMQRVRESMSRHDSRTR</sequence>
<dbReference type="OMA" id="YCSIVEG"/>
<feature type="transmembrane region" description="Helical" evidence="1">
    <location>
        <begin position="148"/>
        <end position="169"/>
    </location>
</feature>